<feature type="chain" id="PRO_5046288337" description="Pierisin-like domain-containing protein" evidence="2">
    <location>
        <begin position="26"/>
        <end position="207"/>
    </location>
</feature>
<gene>
    <name evidence="4" type="ORF">FIC94_22115</name>
</gene>
<dbReference type="Proteomes" id="UP000312784">
    <property type="component" value="Unassembled WGS sequence"/>
</dbReference>
<reference evidence="4 5" key="1">
    <citation type="submission" date="2019-06" db="EMBL/GenBank/DDBJ databases">
        <title>Ochrobactrum cricket sp.nov., isolated from the insect Teleogryllus occipitalis living in deserted cropland.</title>
        <authorList>
            <person name="Hu M."/>
        </authorList>
    </citation>
    <scope>NUCLEOTIDE SEQUENCE [LARGE SCALE GENOMIC DNA]</scope>
    <source>
        <strain evidence="4 5">LCB8</strain>
    </source>
</reference>
<evidence type="ECO:0000256" key="1">
    <source>
        <dbReference type="SAM" id="MobiDB-lite"/>
    </source>
</evidence>
<evidence type="ECO:0000256" key="2">
    <source>
        <dbReference type="SAM" id="SignalP"/>
    </source>
</evidence>
<keyword evidence="5" id="KW-1185">Reference proteome</keyword>
<feature type="domain" description="Pierisin-like" evidence="3">
    <location>
        <begin position="32"/>
        <end position="103"/>
    </location>
</feature>
<evidence type="ECO:0000313" key="5">
    <source>
        <dbReference type="Proteomes" id="UP000312784"/>
    </source>
</evidence>
<organism evidence="4 5">
    <name type="scientific">Ochrobactrum teleogrylli</name>
    <dbReference type="NCBI Taxonomy" id="2479765"/>
    <lineage>
        <taxon>Bacteria</taxon>
        <taxon>Pseudomonadati</taxon>
        <taxon>Pseudomonadota</taxon>
        <taxon>Alphaproteobacteria</taxon>
        <taxon>Hyphomicrobiales</taxon>
        <taxon>Brucellaceae</taxon>
        <taxon>Brucella/Ochrobactrum group</taxon>
        <taxon>Ochrobactrum</taxon>
    </lineage>
</organism>
<feature type="region of interest" description="Disordered" evidence="1">
    <location>
        <begin position="160"/>
        <end position="186"/>
    </location>
</feature>
<dbReference type="SUPFAM" id="SSF56399">
    <property type="entry name" value="ADP-ribosylation"/>
    <property type="match status" value="1"/>
</dbReference>
<dbReference type="EMBL" id="VEWL01000029">
    <property type="protein sequence ID" value="TNV09312.1"/>
    <property type="molecule type" value="Genomic_DNA"/>
</dbReference>
<evidence type="ECO:0000313" key="4">
    <source>
        <dbReference type="EMBL" id="TNV09312.1"/>
    </source>
</evidence>
<dbReference type="Gene3D" id="3.90.210.10">
    <property type="entry name" value="Heat-Labile Enterotoxin, subunit A"/>
    <property type="match status" value="1"/>
</dbReference>
<accession>A0ABY2XZ95</accession>
<proteinExistence type="predicted"/>
<evidence type="ECO:0000259" key="3">
    <source>
        <dbReference type="Pfam" id="PF22596"/>
    </source>
</evidence>
<protein>
    <recommendedName>
        <fullName evidence="3">Pierisin-like domain-containing protein</fullName>
    </recommendedName>
</protein>
<sequence>MKTRCKTLIISSLLLIAAFVKSTLAQEVPDVLFRADRRDPSIIFASGFQSWGDDEDIIRHVSGYSVGVFPSSNYVATTTSAEIAAKFLSWDQSYQTFWVYTIRPNNSFYSANLSLREIVNTSNDENVIAEARSLISSQNEWLALRQIPPSQIISATEYRNNTQQPKPTGRVLTNDRFNPDNTTANATPYVAHGRATTTDHVYGKWDR</sequence>
<name>A0ABY2XZ95_9HYPH</name>
<dbReference type="Pfam" id="PF22596">
    <property type="entry name" value="Scabin-like"/>
    <property type="match status" value="1"/>
</dbReference>
<comment type="caution">
    <text evidence="4">The sequence shown here is derived from an EMBL/GenBank/DDBJ whole genome shotgun (WGS) entry which is preliminary data.</text>
</comment>
<keyword evidence="2" id="KW-0732">Signal</keyword>
<dbReference type="RefSeq" id="WP_140026443.1">
    <property type="nucleotide sequence ID" value="NZ_JBHUFG010000009.1"/>
</dbReference>
<feature type="signal peptide" evidence="2">
    <location>
        <begin position="1"/>
        <end position="25"/>
    </location>
</feature>
<dbReference type="InterPro" id="IPR054695">
    <property type="entry name" value="Pierisin-like_dom"/>
</dbReference>
<feature type="compositionally biased region" description="Polar residues" evidence="1">
    <location>
        <begin position="175"/>
        <end position="186"/>
    </location>
</feature>